<protein>
    <submittedName>
        <fullName evidence="2">Thioredoxin family protein</fullName>
    </submittedName>
</protein>
<dbReference type="SUPFAM" id="SSF52833">
    <property type="entry name" value="Thioredoxin-like"/>
    <property type="match status" value="1"/>
</dbReference>
<dbReference type="InterPro" id="IPR000866">
    <property type="entry name" value="AhpC/TSA"/>
</dbReference>
<organism evidence="2 3">
    <name type="scientific">Priestia megaterium (strain ATCC 14581 / DSM 32 / CCUG 1817 / JCM 2506 / NBRC 15308 / NCIMB 9376 / NCTC 10342 / NRRL B-14308 / VKM B-512 / Ford 19)</name>
    <name type="common">Bacillus megaterium</name>
    <dbReference type="NCBI Taxonomy" id="1348623"/>
    <lineage>
        <taxon>Bacteria</taxon>
        <taxon>Bacillati</taxon>
        <taxon>Bacillota</taxon>
        <taxon>Bacilli</taxon>
        <taxon>Bacillales</taxon>
        <taxon>Bacillaceae</taxon>
        <taxon>Priestia</taxon>
    </lineage>
</organism>
<dbReference type="InterPro" id="IPR013766">
    <property type="entry name" value="Thioredoxin_domain"/>
</dbReference>
<dbReference type="PROSITE" id="PS00194">
    <property type="entry name" value="THIOREDOXIN_1"/>
    <property type="match status" value="1"/>
</dbReference>
<keyword evidence="1" id="KW-1015">Disulfide bond</keyword>
<dbReference type="GO" id="GO:0016209">
    <property type="term" value="F:antioxidant activity"/>
    <property type="evidence" value="ECO:0007669"/>
    <property type="project" value="InterPro"/>
</dbReference>
<dbReference type="GO" id="GO:0016491">
    <property type="term" value="F:oxidoreductase activity"/>
    <property type="evidence" value="ECO:0007669"/>
    <property type="project" value="InterPro"/>
</dbReference>
<dbReference type="Gene3D" id="3.40.30.10">
    <property type="entry name" value="Glutaredoxin"/>
    <property type="match status" value="1"/>
</dbReference>
<dbReference type="HOGENOM" id="CLU_042529_11_4_9"/>
<dbReference type="PANTHER" id="PTHR42852:SF1">
    <property type="entry name" value="THIOREDOXIN-LIKE PROTEIN YNEN"/>
    <property type="match status" value="1"/>
</dbReference>
<dbReference type="InterPro" id="IPR050553">
    <property type="entry name" value="Thioredoxin_ResA/DsbE_sf"/>
</dbReference>
<reference evidence="2 3" key="1">
    <citation type="journal article" date="2015" name="Genome Announc.">
        <title>Complete genome sequences for 35 biothreat assay-relevant bacillus species.</title>
        <authorList>
            <person name="Johnson S.L."/>
            <person name="Daligault H.E."/>
            <person name="Davenport K.W."/>
            <person name="Jaissle J."/>
            <person name="Frey K.G."/>
            <person name="Ladner J.T."/>
            <person name="Broomall S.M."/>
            <person name="Bishop-Lilly K.A."/>
            <person name="Bruce D.C."/>
            <person name="Gibbons H.S."/>
            <person name="Coyne S.R."/>
            <person name="Lo C.C."/>
            <person name="Meincke L."/>
            <person name="Munk A.C."/>
            <person name="Koroleva G.I."/>
            <person name="Rosenzweig C.N."/>
            <person name="Palacios G.F."/>
            <person name="Redden C.L."/>
            <person name="Minogue T.D."/>
            <person name="Chain P.S."/>
        </authorList>
    </citation>
    <scope>NUCLEOTIDE SEQUENCE [LARGE SCALE GENOMIC DNA]</scope>
    <source>
        <strain evidence="3">ATCC 14581 / DSM 32 / JCM 2506 / NBRC 15308 / NCIMB 9376 / NCTC 10342 / NRRL B-14308 / VKM B-512</strain>
    </source>
</reference>
<dbReference type="KEGG" id="bmeg:BG04_5007"/>
<dbReference type="RefSeq" id="WP_013057253.1">
    <property type="nucleotide sequence ID" value="NZ_BCVB01000015.1"/>
</dbReference>
<evidence type="ECO:0000256" key="1">
    <source>
        <dbReference type="ARBA" id="ARBA00023157"/>
    </source>
</evidence>
<dbReference type="CDD" id="cd02966">
    <property type="entry name" value="TlpA_like_family"/>
    <property type="match status" value="1"/>
</dbReference>
<evidence type="ECO:0000313" key="2">
    <source>
        <dbReference type="EMBL" id="AJI22480.1"/>
    </source>
</evidence>
<proteinExistence type="predicted"/>
<accession>A0A0B6AC46</accession>
<gene>
    <name evidence="2" type="ORF">BG04_5007</name>
</gene>
<dbReference type="InterPro" id="IPR017937">
    <property type="entry name" value="Thioredoxin_CS"/>
</dbReference>
<dbReference type="Pfam" id="PF00578">
    <property type="entry name" value="AhpC-TSA"/>
    <property type="match status" value="1"/>
</dbReference>
<dbReference type="PANTHER" id="PTHR42852">
    <property type="entry name" value="THIOL:DISULFIDE INTERCHANGE PROTEIN DSBE"/>
    <property type="match status" value="1"/>
</dbReference>
<name>A0A0B6AC46_PRIM2</name>
<dbReference type="InterPro" id="IPR036249">
    <property type="entry name" value="Thioredoxin-like_sf"/>
</dbReference>
<dbReference type="Proteomes" id="UP000031829">
    <property type="component" value="Chromosome"/>
</dbReference>
<evidence type="ECO:0000313" key="3">
    <source>
        <dbReference type="Proteomes" id="UP000031829"/>
    </source>
</evidence>
<dbReference type="AlphaFoldDB" id="A0A0B6AC46"/>
<dbReference type="EMBL" id="CP009920">
    <property type="protein sequence ID" value="AJI22480.1"/>
    <property type="molecule type" value="Genomic_DNA"/>
</dbReference>
<dbReference type="GeneID" id="93642976"/>
<dbReference type="PROSITE" id="PS51352">
    <property type="entry name" value="THIOREDOXIN_2"/>
    <property type="match status" value="1"/>
</dbReference>
<sequence>MVKKIIAVLLLVGFLSYALWQGLSPNEASDNSNLSEYKDLNIKKGDSARQASGQAYGLEPKDTAPPFTLSDTSGKSVQLSDFKGKKVILNFWATWCPPCQKEMPDMQAFYEKYGNDVQLLAVNLTSSEGSKQAVSKFLKEKQFTFRVLLDDQDSVGSKKYRVSTIPTSYFIDEEGKIVQRVNGPMTLKQMENFAQQAAN</sequence>